<feature type="compositionally biased region" description="Basic and acidic residues" evidence="1">
    <location>
        <begin position="122"/>
        <end position="131"/>
    </location>
</feature>
<evidence type="ECO:0000313" key="2">
    <source>
        <dbReference type="EMBL" id="ANO53341.1"/>
    </source>
</evidence>
<evidence type="ECO:0000313" key="3">
    <source>
        <dbReference type="Proteomes" id="UP000092695"/>
    </source>
</evidence>
<dbReference type="EMBL" id="CP016268">
    <property type="protein sequence ID" value="ANO53341.1"/>
    <property type="molecule type" value="Genomic_DNA"/>
</dbReference>
<accession>A0A193LLK6</accession>
<organism evidence="2 3">
    <name type="scientific">Woeseia oceani</name>
    <dbReference type="NCBI Taxonomy" id="1548547"/>
    <lineage>
        <taxon>Bacteria</taxon>
        <taxon>Pseudomonadati</taxon>
        <taxon>Pseudomonadota</taxon>
        <taxon>Gammaproteobacteria</taxon>
        <taxon>Woeseiales</taxon>
        <taxon>Woeseiaceae</taxon>
        <taxon>Woeseia</taxon>
    </lineage>
</organism>
<protein>
    <recommendedName>
        <fullName evidence="4">DUF3465 domain-containing protein</fullName>
    </recommendedName>
</protein>
<keyword evidence="3" id="KW-1185">Reference proteome</keyword>
<feature type="region of interest" description="Disordered" evidence="1">
    <location>
        <begin position="122"/>
        <end position="142"/>
    </location>
</feature>
<dbReference type="KEGG" id="woc:BA177_16615"/>
<name>A0A193LLK6_9GAMM</name>
<dbReference type="AlphaFoldDB" id="A0A193LLK6"/>
<dbReference type="OrthoDB" id="195616at2"/>
<reference evidence="2 3" key="1">
    <citation type="submission" date="2016-06" db="EMBL/GenBank/DDBJ databases">
        <title>Complete genome sequence of a deep-branching marine Gamma Proteobacterium Woeseia oceani type strain XK5.</title>
        <authorList>
            <person name="Mu D."/>
            <person name="Du Z."/>
        </authorList>
    </citation>
    <scope>NUCLEOTIDE SEQUENCE [LARGE SCALE GENOMIC DNA]</scope>
    <source>
        <strain evidence="2 3">XK5</strain>
    </source>
</reference>
<sequence>MPLVLALLGYAVYEWQGTDLTTPTPSSTNSAAATQATVTRETALRAGAQIRGSGIVSRVLSDDNDGSRHQRFILELPSGRTLLVAHNIDVAPRIPSLQRGDTVEFYGVYESNDRGGVIHWTHHDPQGRHTDGWLQHNGRRYE</sequence>
<proteinExistence type="predicted"/>
<dbReference type="Pfam" id="PF11948">
    <property type="entry name" value="DUF3465"/>
    <property type="match status" value="1"/>
</dbReference>
<evidence type="ECO:0008006" key="4">
    <source>
        <dbReference type="Google" id="ProtNLM"/>
    </source>
</evidence>
<dbReference type="InterPro" id="IPR021856">
    <property type="entry name" value="DUF3465"/>
</dbReference>
<dbReference type="STRING" id="1548547.BA177_16615"/>
<evidence type="ECO:0000256" key="1">
    <source>
        <dbReference type="SAM" id="MobiDB-lite"/>
    </source>
</evidence>
<gene>
    <name evidence="2" type="ORF">BA177_16615</name>
</gene>
<dbReference type="Proteomes" id="UP000092695">
    <property type="component" value="Chromosome"/>
</dbReference>